<gene>
    <name evidence="2" type="ORF">LZ11_00822</name>
</gene>
<dbReference type="EMBL" id="VNHO01000007">
    <property type="protein sequence ID" value="TYP56766.1"/>
    <property type="molecule type" value="Genomic_DNA"/>
</dbReference>
<dbReference type="PANTHER" id="PTHR47738">
    <property type="entry name" value="PTS SYSTEM FRUCTOSE-LIKE EIIA COMPONENT-RELATED"/>
    <property type="match status" value="1"/>
</dbReference>
<evidence type="ECO:0000313" key="3">
    <source>
        <dbReference type="Proteomes" id="UP000322294"/>
    </source>
</evidence>
<dbReference type="RefSeq" id="WP_148866623.1">
    <property type="nucleotide sequence ID" value="NZ_VNHO01000007.1"/>
</dbReference>
<keyword evidence="3" id="KW-1185">Reference proteome</keyword>
<dbReference type="Gene3D" id="3.40.930.10">
    <property type="entry name" value="Mannitol-specific EII, Chain A"/>
    <property type="match status" value="1"/>
</dbReference>
<organism evidence="2 3">
    <name type="scientific">Thermosediminibacter litoriperuensis</name>
    <dbReference type="NCBI Taxonomy" id="291989"/>
    <lineage>
        <taxon>Bacteria</taxon>
        <taxon>Bacillati</taxon>
        <taxon>Bacillota</taxon>
        <taxon>Clostridia</taxon>
        <taxon>Thermosediminibacterales</taxon>
        <taxon>Thermosediminibacteraceae</taxon>
        <taxon>Thermosediminibacter</taxon>
    </lineage>
</organism>
<protein>
    <submittedName>
        <fullName evidence="2">PTS system galactitol-specific IIA component</fullName>
    </submittedName>
</protein>
<dbReference type="Proteomes" id="UP000322294">
    <property type="component" value="Unassembled WGS sequence"/>
</dbReference>
<accession>A0A5S5AV41</accession>
<proteinExistence type="predicted"/>
<dbReference type="PANTHER" id="PTHR47738:SF3">
    <property type="entry name" value="PHOSPHOTRANSFERASE SYSTEM MANNITOL_FRUCTOSE-SPECIFIC IIA DOMAIN CONTAINING PROTEIN"/>
    <property type="match status" value="1"/>
</dbReference>
<dbReference type="InterPro" id="IPR016152">
    <property type="entry name" value="PTrfase/Anion_transptr"/>
</dbReference>
<dbReference type="InterPro" id="IPR051541">
    <property type="entry name" value="PTS_SugarTrans_NitroReg"/>
</dbReference>
<evidence type="ECO:0000259" key="1">
    <source>
        <dbReference type="PROSITE" id="PS51094"/>
    </source>
</evidence>
<name>A0A5S5AV41_9FIRM</name>
<evidence type="ECO:0000313" key="2">
    <source>
        <dbReference type="EMBL" id="TYP56766.1"/>
    </source>
</evidence>
<sequence length="160" mass="17676">MPEFNLLNVDLIETDLEAKNKEEVIESLAKLLIAKGYVKDSYLGAILEREKIFPTGLPTEGVGVAIPHADLNHVLMPGIALAILKNPVKFNVMGNTAEEVDVKLVFMLAINEPKMQVNLLKNLVSMFQDKKLLLMLSNMTSKDRIISLLAPLISLNPPKS</sequence>
<dbReference type="AlphaFoldDB" id="A0A5S5AV41"/>
<reference evidence="2 3" key="1">
    <citation type="submission" date="2019-07" db="EMBL/GenBank/DDBJ databases">
        <title>Genomic Encyclopedia of Type Strains, Phase I: the one thousand microbial genomes (KMG-I) project.</title>
        <authorList>
            <person name="Kyrpides N."/>
        </authorList>
    </citation>
    <scope>NUCLEOTIDE SEQUENCE [LARGE SCALE GENOMIC DNA]</scope>
    <source>
        <strain evidence="2 3">DSM 16647</strain>
    </source>
</reference>
<feature type="domain" description="PTS EIIA type-2" evidence="1">
    <location>
        <begin position="5"/>
        <end position="152"/>
    </location>
</feature>
<dbReference type="InterPro" id="IPR002178">
    <property type="entry name" value="PTS_EIIA_type-2_dom"/>
</dbReference>
<dbReference type="Pfam" id="PF00359">
    <property type="entry name" value="PTS_EIIA_2"/>
    <property type="match status" value="1"/>
</dbReference>
<comment type="caution">
    <text evidence="2">The sequence shown here is derived from an EMBL/GenBank/DDBJ whole genome shotgun (WGS) entry which is preliminary data.</text>
</comment>
<dbReference type="OrthoDB" id="370976at2"/>
<dbReference type="SUPFAM" id="SSF55804">
    <property type="entry name" value="Phoshotransferase/anion transport protein"/>
    <property type="match status" value="1"/>
</dbReference>
<dbReference type="CDD" id="cd00211">
    <property type="entry name" value="PTS_IIA_fru"/>
    <property type="match status" value="1"/>
</dbReference>
<dbReference type="PROSITE" id="PS51094">
    <property type="entry name" value="PTS_EIIA_TYPE_2"/>
    <property type="match status" value="1"/>
</dbReference>